<dbReference type="EnsemblBacteria" id="AAM71270">
    <property type="protein sequence ID" value="AAM71270"/>
    <property type="gene ID" value="CT0022"/>
</dbReference>
<feature type="compositionally biased region" description="Basic and acidic residues" evidence="1">
    <location>
        <begin position="73"/>
        <end position="91"/>
    </location>
</feature>
<proteinExistence type="predicted"/>
<organism evidence="2 3">
    <name type="scientific">Chlorobaculum tepidum (strain ATCC 49652 / DSM 12025 / NBRC 103806 / TLS)</name>
    <name type="common">Chlorobium tepidum</name>
    <dbReference type="NCBI Taxonomy" id="194439"/>
    <lineage>
        <taxon>Bacteria</taxon>
        <taxon>Pseudomonadati</taxon>
        <taxon>Chlorobiota</taxon>
        <taxon>Chlorobiia</taxon>
        <taxon>Chlorobiales</taxon>
        <taxon>Chlorobiaceae</taxon>
        <taxon>Chlorobaculum</taxon>
    </lineage>
</organism>
<feature type="region of interest" description="Disordered" evidence="1">
    <location>
        <begin position="32"/>
        <end position="55"/>
    </location>
</feature>
<gene>
    <name evidence="2" type="ordered locus">CT0022</name>
</gene>
<dbReference type="HOGENOM" id="CLU_2245129_0_0_10"/>
<feature type="region of interest" description="Disordered" evidence="1">
    <location>
        <begin position="73"/>
        <end position="104"/>
    </location>
</feature>
<dbReference type="KEGG" id="cte:CT0022"/>
<reference evidence="2 3" key="1">
    <citation type="journal article" date="2002" name="Proc. Natl. Acad. Sci. U.S.A.">
        <title>The complete genome sequence of Chlorobium tepidum TLS, a photosynthetic, anaerobic, green-sulfur bacterium.</title>
        <authorList>
            <person name="Eisen J.A."/>
            <person name="Nelson K.E."/>
            <person name="Paulsen I.T."/>
            <person name="Heidelberg J.F."/>
            <person name="Wu M."/>
            <person name="Dodson R.J."/>
            <person name="Deboy R."/>
            <person name="Gwinn M.L."/>
            <person name="Nelson W.C."/>
            <person name="Haft D.H."/>
            <person name="Hickey E.K."/>
            <person name="Peterson J.D."/>
            <person name="Durkin A.S."/>
            <person name="Kolonay J.L."/>
            <person name="Yang F."/>
            <person name="Holt I."/>
            <person name="Umayam L.A."/>
            <person name="Mason T."/>
            <person name="Brenner M."/>
            <person name="Shea T.P."/>
            <person name="Parksey D."/>
            <person name="Nierman W.C."/>
            <person name="Feldblyum T.V."/>
            <person name="Hansen C.L."/>
            <person name="Craven M.B."/>
            <person name="Radune D."/>
            <person name="Vamathevan J."/>
            <person name="Khouri H."/>
            <person name="White O."/>
            <person name="Gruber T.M."/>
            <person name="Ketchum K.A."/>
            <person name="Venter J.C."/>
            <person name="Tettelin H."/>
            <person name="Bryant D.A."/>
            <person name="Fraser C.M."/>
        </authorList>
    </citation>
    <scope>NUCLEOTIDE SEQUENCE [LARGE SCALE GENOMIC DNA]</scope>
    <source>
        <strain evidence="3">ATCC 49652 / DSM 12025 / NBRC 103806 / TLS</strain>
    </source>
</reference>
<dbReference type="EMBL" id="AE006470">
    <property type="protein sequence ID" value="AAM71270.1"/>
    <property type="molecule type" value="Genomic_DNA"/>
</dbReference>
<protein>
    <submittedName>
        <fullName evidence="2">Uncharacterized protein</fullName>
    </submittedName>
</protein>
<evidence type="ECO:0000313" key="3">
    <source>
        <dbReference type="Proteomes" id="UP000001007"/>
    </source>
</evidence>
<accession>Q8KGE6</accession>
<name>Q8KGE6_CHLTE</name>
<evidence type="ECO:0000313" key="2">
    <source>
        <dbReference type="EMBL" id="AAM71270.1"/>
    </source>
</evidence>
<feature type="compositionally biased region" description="Basic and acidic residues" evidence="1">
    <location>
        <begin position="32"/>
        <end position="49"/>
    </location>
</feature>
<sequence>MILLLVSENLEHQINTVKRDEGYHEIDRLDHTQQIDDQHQRHDNQKPECDTAENDERENLRLLVKSVLKEQVPREAVENNHKPGNENRVDVNRIVCRAPVNTPP</sequence>
<dbReference type="AlphaFoldDB" id="Q8KGE6"/>
<evidence type="ECO:0000256" key="1">
    <source>
        <dbReference type="SAM" id="MobiDB-lite"/>
    </source>
</evidence>
<dbReference type="Proteomes" id="UP000001007">
    <property type="component" value="Chromosome"/>
</dbReference>
<keyword evidence="3" id="KW-1185">Reference proteome</keyword>